<reference evidence="2 3" key="1">
    <citation type="submission" date="2017-05" db="EMBL/GenBank/DDBJ databases">
        <title>Vagococcus spp. assemblies.</title>
        <authorList>
            <person name="Gulvik C.A."/>
        </authorList>
    </citation>
    <scope>NUCLEOTIDE SEQUENCE [LARGE SCALE GENOMIC DNA]</scope>
    <source>
        <strain evidence="2 3">SS1714</strain>
    </source>
</reference>
<dbReference type="PROSITE" id="PS51097">
    <property type="entry name" value="PTS_EIIA_TYPE_5"/>
    <property type="match status" value="1"/>
</dbReference>
<keyword evidence="3" id="KW-1185">Reference proteome</keyword>
<accession>A0A430AMR8</accession>
<gene>
    <name evidence="2" type="ORF">CBF28_14880</name>
</gene>
<dbReference type="OrthoDB" id="7065254at2"/>
<dbReference type="GO" id="GO:0005737">
    <property type="term" value="C:cytoplasm"/>
    <property type="evidence" value="ECO:0007669"/>
    <property type="project" value="InterPro"/>
</dbReference>
<protein>
    <recommendedName>
        <fullName evidence="4">PTS sorbitol transporter subunit IIA</fullName>
    </recommendedName>
</protein>
<dbReference type="PANTHER" id="PTHR40398:SF1">
    <property type="entry name" value="PTS SYSTEM GLUCITOL_SORBITOL-SPECIFIC EIIA COMPONENT"/>
    <property type="match status" value="1"/>
</dbReference>
<dbReference type="GO" id="GO:0009401">
    <property type="term" value="P:phosphoenolpyruvate-dependent sugar phosphotransferase system"/>
    <property type="evidence" value="ECO:0007669"/>
    <property type="project" value="InterPro"/>
</dbReference>
<sequence length="124" mass="13877">MSEKIKLSCQVLEVGDRYQDFLSEGMILLFPAETVMTQIKNYSLMVSKMVLQSDIELGDTLSIGSSEFKITDVGHLVNSNIEQIGHFTIKVENKDQAKLPGTLYIEPTTLNEIKVGEKIIIRGE</sequence>
<dbReference type="InterPro" id="IPR036665">
    <property type="entry name" value="PTS_IIA_glucitol/sorbitol_sf"/>
</dbReference>
<name>A0A430AMR8_9ENTE</name>
<dbReference type="GeneID" id="95581614"/>
<evidence type="ECO:0000313" key="2">
    <source>
        <dbReference type="EMBL" id="RSU09418.1"/>
    </source>
</evidence>
<dbReference type="PANTHER" id="PTHR40398">
    <property type="entry name" value="PTS SYSTEM GLUCITOL/SORBITOL-SPECIFIC EIIA COMPONENT"/>
    <property type="match status" value="1"/>
</dbReference>
<dbReference type="Proteomes" id="UP000288028">
    <property type="component" value="Unassembled WGS sequence"/>
</dbReference>
<dbReference type="InterPro" id="IPR004716">
    <property type="entry name" value="PTS_IIA_glucitol/sorbitol-sp"/>
</dbReference>
<dbReference type="Pfam" id="PF03829">
    <property type="entry name" value="PTSIIA_gutA"/>
    <property type="match status" value="1"/>
</dbReference>
<proteinExistence type="predicted"/>
<evidence type="ECO:0000313" key="3">
    <source>
        <dbReference type="Proteomes" id="UP000288028"/>
    </source>
</evidence>
<dbReference type="AlphaFoldDB" id="A0A430AMR8"/>
<comment type="caution">
    <text evidence="1">Lacks conserved residue(s) required for the propagation of feature annotation.</text>
</comment>
<evidence type="ECO:0000256" key="1">
    <source>
        <dbReference type="PROSITE-ProRule" id="PRU00420"/>
    </source>
</evidence>
<evidence type="ECO:0008006" key="4">
    <source>
        <dbReference type="Google" id="ProtNLM"/>
    </source>
</evidence>
<dbReference type="Gene3D" id="2.40.33.40">
    <property type="entry name" value="Phosphotransferase system, glucitol/sorbitol-specific IIA component"/>
    <property type="match status" value="1"/>
</dbReference>
<dbReference type="GO" id="GO:0016301">
    <property type="term" value="F:kinase activity"/>
    <property type="evidence" value="ECO:0007669"/>
    <property type="project" value="TreeGrafter"/>
</dbReference>
<comment type="caution">
    <text evidence="2">The sequence shown here is derived from an EMBL/GenBank/DDBJ whole genome shotgun (WGS) entry which is preliminary data.</text>
</comment>
<dbReference type="EMBL" id="NGKB01000025">
    <property type="protein sequence ID" value="RSU09418.1"/>
    <property type="molecule type" value="Genomic_DNA"/>
</dbReference>
<dbReference type="SUPFAM" id="SSF141530">
    <property type="entry name" value="PTSIIA/GutA-like"/>
    <property type="match status" value="1"/>
</dbReference>
<dbReference type="GO" id="GO:0008982">
    <property type="term" value="F:protein-N(PI)-phosphohistidine-sugar phosphotransferase activity"/>
    <property type="evidence" value="ECO:0007669"/>
    <property type="project" value="InterPro"/>
</dbReference>
<dbReference type="RefSeq" id="WP_126796577.1">
    <property type="nucleotide sequence ID" value="NZ_CP060720.1"/>
</dbReference>
<organism evidence="2 3">
    <name type="scientific">Vagococcus carniphilus</name>
    <dbReference type="NCBI Taxonomy" id="218144"/>
    <lineage>
        <taxon>Bacteria</taxon>
        <taxon>Bacillati</taxon>
        <taxon>Bacillota</taxon>
        <taxon>Bacilli</taxon>
        <taxon>Lactobacillales</taxon>
        <taxon>Enterococcaceae</taxon>
        <taxon>Vagococcus</taxon>
    </lineage>
</organism>